<dbReference type="Pfam" id="PF04855">
    <property type="entry name" value="SNF5"/>
    <property type="match status" value="2"/>
</dbReference>
<keyword evidence="8" id="KW-1185">Reference proteome</keyword>
<dbReference type="OrthoDB" id="515064at2759"/>
<organism evidence="7 8">
    <name type="scientific">Aphanomyces stellatus</name>
    <dbReference type="NCBI Taxonomy" id="120398"/>
    <lineage>
        <taxon>Eukaryota</taxon>
        <taxon>Sar</taxon>
        <taxon>Stramenopiles</taxon>
        <taxon>Oomycota</taxon>
        <taxon>Saprolegniomycetes</taxon>
        <taxon>Saprolegniales</taxon>
        <taxon>Verrucalvaceae</taxon>
        <taxon>Aphanomyces</taxon>
    </lineage>
</organism>
<accession>A0A485KRD9</accession>
<reference evidence="6" key="2">
    <citation type="submission" date="2019-06" db="EMBL/GenBank/DDBJ databases">
        <title>Genomics analysis of Aphanomyces spp. identifies a new class of oomycete effector associated with host adaptation.</title>
        <authorList>
            <person name="Gaulin E."/>
        </authorList>
    </citation>
    <scope>NUCLEOTIDE SEQUENCE</scope>
    <source>
        <strain evidence="6">CBS 578.67</strain>
    </source>
</reference>
<keyword evidence="4" id="KW-0804">Transcription</keyword>
<evidence type="ECO:0000256" key="2">
    <source>
        <dbReference type="ARBA" id="ARBA00010239"/>
    </source>
</evidence>
<evidence type="ECO:0000256" key="1">
    <source>
        <dbReference type="ARBA" id="ARBA00004123"/>
    </source>
</evidence>
<sequence length="533" mass="61046">MQRRLSQLVKTLKLDMKTVAILLACPLRRLMDWLSEEADVEDNELELQVQYILWANAMHSKLAAPFKRSSFPPFALLLRQNGGEKSKGQVKPTLPIKARKKKLRGKEQPIIKRESPTDATKYLALGLSALRQQMKALNDTSKTGLPKAIDRGTWSIDCQGHWARIQPRGYCSIGRKNVPAGLELRPANETYLPIRIEVKGLDGVAAFQDTVYWDLYQSDITPQQFAALTSAEMNLHRSTQESIALSIVRQFRQRPSQVPSNAQEHSSLHPIRIHVETNGYLFQDQFEWDISDDCAADPDHFAHVTCLEMNLPPEFESAIAMSIREQVFYYRKMVYSRGTIHGLPLEHDQWSATLKQLGPVPECVDLAYVPRRAEVKAVNVVQKQAPIKYKNIAKIKPSKAFDVFSKARRSAFPRRTQEPRIKALLREAWEVLPKTEKSVFIEMAALETQQRKREHILEQRDKRIRAWEDQEAIRKGLLPWVGPENMGKSRELLVEEYIDARNAVDSRLMEEIRAKDFPATRANAMGTGSWMLM</sequence>
<dbReference type="InterPro" id="IPR006939">
    <property type="entry name" value="SNF5"/>
</dbReference>
<dbReference type="AlphaFoldDB" id="A0A485KRD9"/>
<dbReference type="EMBL" id="VJMH01005234">
    <property type="protein sequence ID" value="KAF0698524.1"/>
    <property type="molecule type" value="Genomic_DNA"/>
</dbReference>
<gene>
    <name evidence="7" type="primary">Aste57867_10851</name>
    <name evidence="6" type="ORF">As57867_010811</name>
    <name evidence="7" type="ORF">ASTE57867_10851</name>
</gene>
<evidence type="ECO:0000313" key="7">
    <source>
        <dbReference type="EMBL" id="VFT87719.1"/>
    </source>
</evidence>
<dbReference type="SUPFAM" id="SSF47095">
    <property type="entry name" value="HMG-box"/>
    <property type="match status" value="1"/>
</dbReference>
<keyword evidence="5" id="KW-0539">Nucleus</keyword>
<evidence type="ECO:0000256" key="4">
    <source>
        <dbReference type="ARBA" id="ARBA00023163"/>
    </source>
</evidence>
<dbReference type="InterPro" id="IPR036910">
    <property type="entry name" value="HMG_box_dom_sf"/>
</dbReference>
<keyword evidence="3" id="KW-0805">Transcription regulation</keyword>
<dbReference type="EMBL" id="CAADRA010005255">
    <property type="protein sequence ID" value="VFT87719.1"/>
    <property type="molecule type" value="Genomic_DNA"/>
</dbReference>
<evidence type="ECO:0000256" key="5">
    <source>
        <dbReference type="ARBA" id="ARBA00023242"/>
    </source>
</evidence>
<dbReference type="GO" id="GO:0006338">
    <property type="term" value="P:chromatin remodeling"/>
    <property type="evidence" value="ECO:0007669"/>
    <property type="project" value="InterPro"/>
</dbReference>
<evidence type="ECO:0000313" key="8">
    <source>
        <dbReference type="Proteomes" id="UP000332933"/>
    </source>
</evidence>
<dbReference type="PANTHER" id="PTHR10019">
    <property type="entry name" value="SNF5"/>
    <property type="match status" value="1"/>
</dbReference>
<name>A0A485KRD9_9STRA</name>
<comment type="similarity">
    <text evidence="2">Belongs to the SNF5 family.</text>
</comment>
<dbReference type="Proteomes" id="UP000332933">
    <property type="component" value="Unassembled WGS sequence"/>
</dbReference>
<dbReference type="GO" id="GO:0000228">
    <property type="term" value="C:nuclear chromosome"/>
    <property type="evidence" value="ECO:0007669"/>
    <property type="project" value="InterPro"/>
</dbReference>
<reference evidence="7 8" key="1">
    <citation type="submission" date="2019-03" db="EMBL/GenBank/DDBJ databases">
        <authorList>
            <person name="Gaulin E."/>
            <person name="Dumas B."/>
        </authorList>
    </citation>
    <scope>NUCLEOTIDE SEQUENCE [LARGE SCALE GENOMIC DNA]</scope>
    <source>
        <strain evidence="7">CBS 568.67</strain>
    </source>
</reference>
<comment type="subcellular location">
    <subcellularLocation>
        <location evidence="1">Nucleus</location>
    </subcellularLocation>
</comment>
<evidence type="ECO:0000313" key="6">
    <source>
        <dbReference type="EMBL" id="KAF0698524.1"/>
    </source>
</evidence>
<evidence type="ECO:0000256" key="3">
    <source>
        <dbReference type="ARBA" id="ARBA00023015"/>
    </source>
</evidence>
<proteinExistence type="inferred from homology"/>
<protein>
    <submittedName>
        <fullName evidence="7">Aste57867_10851 protein</fullName>
    </submittedName>
</protein>